<dbReference type="Proteomes" id="UP000678393">
    <property type="component" value="Unassembled WGS sequence"/>
</dbReference>
<comment type="caution">
    <text evidence="2">The sequence shown here is derived from an EMBL/GenBank/DDBJ whole genome shotgun (WGS) entry which is preliminary data.</text>
</comment>
<accession>A0A8S3YXM6</accession>
<keyword evidence="3" id="KW-1185">Reference proteome</keyword>
<feature type="non-terminal residue" evidence="2">
    <location>
        <position position="105"/>
    </location>
</feature>
<gene>
    <name evidence="2" type="ORF">CUNI_LOCUS7047</name>
</gene>
<dbReference type="AlphaFoldDB" id="A0A8S3YXM6"/>
<evidence type="ECO:0000313" key="2">
    <source>
        <dbReference type="EMBL" id="CAG5121489.1"/>
    </source>
</evidence>
<reference evidence="2" key="1">
    <citation type="submission" date="2021-04" db="EMBL/GenBank/DDBJ databases">
        <authorList>
            <consortium name="Molecular Ecology Group"/>
        </authorList>
    </citation>
    <scope>NUCLEOTIDE SEQUENCE</scope>
</reference>
<dbReference type="EMBL" id="CAJHNH020001099">
    <property type="protein sequence ID" value="CAG5121489.1"/>
    <property type="molecule type" value="Genomic_DNA"/>
</dbReference>
<feature type="domain" description="PIK-related kinase FAT" evidence="1">
    <location>
        <begin position="8"/>
        <end position="105"/>
    </location>
</feature>
<dbReference type="Pfam" id="PF02259">
    <property type="entry name" value="FAT"/>
    <property type="match status" value="1"/>
</dbReference>
<evidence type="ECO:0000313" key="3">
    <source>
        <dbReference type="Proteomes" id="UP000678393"/>
    </source>
</evidence>
<dbReference type="OrthoDB" id="431717at2759"/>
<proteinExistence type="predicted"/>
<feature type="non-terminal residue" evidence="2">
    <location>
        <position position="1"/>
    </location>
</feature>
<sequence length="105" mass="12541">SRYSTELALMYLWQQNYDKSRYYTSLAFESLLQDWSSTTTLLEFCRRNTLHKVQALVELQEFLDYIGHDKDLSQSRLSHLMKLWSGRLPHQLLDPMPIWDDVVTN</sequence>
<dbReference type="InterPro" id="IPR003151">
    <property type="entry name" value="PIK-rel_kinase_FAT"/>
</dbReference>
<organism evidence="2 3">
    <name type="scientific">Candidula unifasciata</name>
    <dbReference type="NCBI Taxonomy" id="100452"/>
    <lineage>
        <taxon>Eukaryota</taxon>
        <taxon>Metazoa</taxon>
        <taxon>Spiralia</taxon>
        <taxon>Lophotrochozoa</taxon>
        <taxon>Mollusca</taxon>
        <taxon>Gastropoda</taxon>
        <taxon>Heterobranchia</taxon>
        <taxon>Euthyneura</taxon>
        <taxon>Panpulmonata</taxon>
        <taxon>Eupulmonata</taxon>
        <taxon>Stylommatophora</taxon>
        <taxon>Helicina</taxon>
        <taxon>Helicoidea</taxon>
        <taxon>Geomitridae</taxon>
        <taxon>Candidula</taxon>
    </lineage>
</organism>
<evidence type="ECO:0000259" key="1">
    <source>
        <dbReference type="Pfam" id="PF02259"/>
    </source>
</evidence>
<name>A0A8S3YXM6_9EUPU</name>
<protein>
    <recommendedName>
        <fullName evidence="1">PIK-related kinase FAT domain-containing protein</fullName>
    </recommendedName>
</protein>